<dbReference type="InterPro" id="IPR010064">
    <property type="entry name" value="HK97-gp10_tail"/>
</dbReference>
<evidence type="ECO:0000313" key="4">
    <source>
        <dbReference type="Proteomes" id="UP000311674"/>
    </source>
</evidence>
<accession>A0A0B7M3N6</accession>
<protein>
    <submittedName>
        <fullName evidence="1">Prophage pi2 protein 37</fullName>
    </submittedName>
</protein>
<dbReference type="Proteomes" id="UP000311674">
    <property type="component" value="Unassembled WGS sequence"/>
</dbReference>
<sequence>MSLTSDLANEIAKAMAEYSAEVEDKIDLIAEDVVNEAVTELKATSPKRHGKYARNWRFKKNAKGSYVIYNAAPTYRLTHLLENGHVLRNGGRSRAFPHIKPVEEKVKENFEKRIKEIGK</sequence>
<name>A0A0B7M3N6_STREE</name>
<evidence type="ECO:0000313" key="1">
    <source>
        <dbReference type="EMBL" id="VNB57983.1"/>
    </source>
</evidence>
<reference evidence="3 4" key="1">
    <citation type="submission" date="2019-04" db="EMBL/GenBank/DDBJ databases">
        <authorList>
            <consortium name="Pathogen Informatics"/>
        </authorList>
    </citation>
    <scope>NUCLEOTIDE SEQUENCE [LARGE SCALE GENOMIC DNA]</scope>
    <source>
        <strain evidence="2 4">GPSC148</strain>
        <strain evidence="1 3">GPSC54</strain>
    </source>
</reference>
<proteinExistence type="predicted"/>
<evidence type="ECO:0000313" key="3">
    <source>
        <dbReference type="Proteomes" id="UP000310822"/>
    </source>
</evidence>
<organism evidence="1 3">
    <name type="scientific">Streptococcus pneumoniae</name>
    <dbReference type="NCBI Taxonomy" id="1313"/>
    <lineage>
        <taxon>Bacteria</taxon>
        <taxon>Bacillati</taxon>
        <taxon>Bacillota</taxon>
        <taxon>Bacilli</taxon>
        <taxon>Lactobacillales</taxon>
        <taxon>Streptococcaceae</taxon>
        <taxon>Streptococcus</taxon>
    </lineage>
</organism>
<dbReference type="AlphaFoldDB" id="A0A0B7M3N6"/>
<gene>
    <name evidence="1" type="ORF">SAMEA2783718_01481</name>
    <name evidence="2" type="ORF">SAMEA3390019_01564</name>
</gene>
<dbReference type="Proteomes" id="UP000310822">
    <property type="component" value="Unassembled WGS sequence"/>
</dbReference>
<dbReference type="RefSeq" id="WP_000060159.1">
    <property type="nucleotide sequence ID" value="NZ_CDQD01000022.1"/>
</dbReference>
<dbReference type="Pfam" id="PF04883">
    <property type="entry name" value="HK97-gp10_like"/>
    <property type="match status" value="1"/>
</dbReference>
<dbReference type="EMBL" id="CABBMN010000012">
    <property type="protein sequence ID" value="VSC32898.1"/>
    <property type="molecule type" value="Genomic_DNA"/>
</dbReference>
<evidence type="ECO:0000313" key="2">
    <source>
        <dbReference type="EMBL" id="VSC32898.1"/>
    </source>
</evidence>
<dbReference type="EMBL" id="CAASIK010000009">
    <property type="protein sequence ID" value="VNB57983.1"/>
    <property type="molecule type" value="Genomic_DNA"/>
</dbReference>